<evidence type="ECO:0000256" key="5">
    <source>
        <dbReference type="ARBA" id="ARBA00033748"/>
    </source>
</evidence>
<sequence length="436" mass="48657">MSEKHLCIGLSLSPTWLNGWGWRKKDSSAERIFSADFYIELTKKAEEAKLDFVFKPDALFLHPERVNISPAMGGLDPTLLMTMLAEHTSQIGLVTTVSTTFNPPYVIARQLQTLHRLSEGRAGWNIVTSIEGGDNFGHKNMPSSEERYNRAKESVDVIHRLWRSYPAEAFLVDRDEGIFADKDKIHPIDYQGDFYDVRGPLNLPAHLAGELPLFQAGASDAGREFASGVASGIFAATPTIESAISYRQDLRNRAKSKGRKADDIVVLPGLSLFLGNTTAEAKALYRDAFAHLSLEQQLAMVRRILGLDLSGFAKDDKVTAAHIPHNDRQVYSKTHAGLLKDYIIKNEPTVQQLLSRPEVISSAHWIIIGTVEEAAQQIEYWLDKGAMDGFIALPGGSIRSLQLFFDKLLPLLVEKGLFREEYESNTFITNLTKKKN</sequence>
<dbReference type="KEGG" id="bko:CKF48_05860"/>
<keyword evidence="1 6" id="KW-0285">Flavoprotein</keyword>
<dbReference type="RefSeq" id="WP_095370466.1">
    <property type="nucleotide sequence ID" value="NZ_CP022983.1"/>
</dbReference>
<dbReference type="NCBIfam" id="TIGR03860">
    <property type="entry name" value="FMN_nitrolo"/>
    <property type="match status" value="1"/>
</dbReference>
<reference evidence="8 9" key="1">
    <citation type="submission" date="2017-08" db="EMBL/GenBank/DDBJ databases">
        <title>Complete Genome Sequence of Bacillus kochii Oregon-R-modENCODE STRAIN BDGP4, isolated from Drosophila melanogaster gut.</title>
        <authorList>
            <person name="Wan K.H."/>
            <person name="Yu C."/>
            <person name="Park S."/>
            <person name="Hammonds A.S."/>
            <person name="Booth B.W."/>
            <person name="Celniker S.E."/>
        </authorList>
    </citation>
    <scope>NUCLEOTIDE SEQUENCE [LARGE SCALE GENOMIC DNA]</scope>
    <source>
        <strain evidence="8 9">BDGP4</strain>
    </source>
</reference>
<comment type="similarity">
    <text evidence="5">Belongs to the NtaA/SnaA/DszA monooxygenase family.</text>
</comment>
<gene>
    <name evidence="8" type="ORF">CKF48_05860</name>
</gene>
<dbReference type="PIRSF" id="PIRSF000337">
    <property type="entry name" value="NTA_MOA"/>
    <property type="match status" value="1"/>
</dbReference>
<dbReference type="Gene3D" id="3.20.20.30">
    <property type="entry name" value="Luciferase-like domain"/>
    <property type="match status" value="1"/>
</dbReference>
<dbReference type="GO" id="GO:0016705">
    <property type="term" value="F:oxidoreductase activity, acting on paired donors, with incorporation or reduction of molecular oxygen"/>
    <property type="evidence" value="ECO:0007669"/>
    <property type="project" value="InterPro"/>
</dbReference>
<dbReference type="Pfam" id="PF00296">
    <property type="entry name" value="Bac_luciferase"/>
    <property type="match status" value="1"/>
</dbReference>
<evidence type="ECO:0000313" key="9">
    <source>
        <dbReference type="Proteomes" id="UP000215137"/>
    </source>
</evidence>
<keyword evidence="4" id="KW-0503">Monooxygenase</keyword>
<dbReference type="EMBL" id="CP022983">
    <property type="protein sequence ID" value="ASV66891.1"/>
    <property type="molecule type" value="Genomic_DNA"/>
</dbReference>
<dbReference type="InterPro" id="IPR011251">
    <property type="entry name" value="Luciferase-like_dom"/>
</dbReference>
<feature type="binding site" evidence="6">
    <location>
        <position position="148"/>
    </location>
    <ligand>
        <name>FMN</name>
        <dbReference type="ChEBI" id="CHEBI:58210"/>
    </ligand>
</feature>
<keyword evidence="9" id="KW-1185">Reference proteome</keyword>
<feature type="binding site" evidence="6">
    <location>
        <position position="219"/>
    </location>
    <ligand>
        <name>FMN</name>
        <dbReference type="ChEBI" id="CHEBI:58210"/>
    </ligand>
</feature>
<feature type="binding site" evidence="6">
    <location>
        <position position="57"/>
    </location>
    <ligand>
        <name>FMN</name>
        <dbReference type="ChEBI" id="CHEBI:58210"/>
    </ligand>
</feature>
<dbReference type="OrthoDB" id="3265338at2"/>
<proteinExistence type="inferred from homology"/>
<name>A0A248TFB4_9BACI</name>
<dbReference type="PANTHER" id="PTHR30011">
    <property type="entry name" value="ALKANESULFONATE MONOOXYGENASE-RELATED"/>
    <property type="match status" value="1"/>
</dbReference>
<accession>A0A248TFB4</accession>
<feature type="domain" description="Luciferase-like" evidence="7">
    <location>
        <begin position="31"/>
        <end position="383"/>
    </location>
</feature>
<evidence type="ECO:0000259" key="7">
    <source>
        <dbReference type="Pfam" id="PF00296"/>
    </source>
</evidence>
<protein>
    <submittedName>
        <fullName evidence="8">LLM class flavin-dependent oxidoreductase</fullName>
    </submittedName>
</protein>
<dbReference type="Proteomes" id="UP000215137">
    <property type="component" value="Chromosome"/>
</dbReference>
<dbReference type="GO" id="GO:0004497">
    <property type="term" value="F:monooxygenase activity"/>
    <property type="evidence" value="ECO:0007669"/>
    <property type="project" value="UniProtKB-KW"/>
</dbReference>
<evidence type="ECO:0000256" key="1">
    <source>
        <dbReference type="ARBA" id="ARBA00022630"/>
    </source>
</evidence>
<evidence type="ECO:0000256" key="3">
    <source>
        <dbReference type="ARBA" id="ARBA00023002"/>
    </source>
</evidence>
<evidence type="ECO:0000256" key="2">
    <source>
        <dbReference type="ARBA" id="ARBA00022643"/>
    </source>
</evidence>
<evidence type="ECO:0000256" key="6">
    <source>
        <dbReference type="PIRSR" id="PIRSR000337-1"/>
    </source>
</evidence>
<keyword evidence="3" id="KW-0560">Oxidoreductase</keyword>
<evidence type="ECO:0000313" key="8">
    <source>
        <dbReference type="EMBL" id="ASV66891.1"/>
    </source>
</evidence>
<dbReference type="SUPFAM" id="SSF51679">
    <property type="entry name" value="Bacterial luciferase-like"/>
    <property type="match status" value="1"/>
</dbReference>
<feature type="binding site" evidence="6">
    <location>
        <position position="96"/>
    </location>
    <ligand>
        <name>FMN</name>
        <dbReference type="ChEBI" id="CHEBI:58210"/>
    </ligand>
</feature>
<dbReference type="PANTHER" id="PTHR30011:SF16">
    <property type="entry name" value="C2H2 FINGER DOMAIN TRANSCRIPTION FACTOR (EUROFUNG)-RELATED"/>
    <property type="match status" value="1"/>
</dbReference>
<dbReference type="AlphaFoldDB" id="A0A248TFB4"/>
<keyword evidence="2 6" id="KW-0288">FMN</keyword>
<evidence type="ECO:0000256" key="4">
    <source>
        <dbReference type="ARBA" id="ARBA00023033"/>
    </source>
</evidence>
<dbReference type="InterPro" id="IPR051260">
    <property type="entry name" value="Diverse_substr_monoxygenases"/>
</dbReference>
<dbReference type="InterPro" id="IPR036661">
    <property type="entry name" value="Luciferase-like_sf"/>
</dbReference>
<organism evidence="8 9">
    <name type="scientific">Cytobacillus kochii</name>
    <dbReference type="NCBI Taxonomy" id="859143"/>
    <lineage>
        <taxon>Bacteria</taxon>
        <taxon>Bacillati</taxon>
        <taxon>Bacillota</taxon>
        <taxon>Bacilli</taxon>
        <taxon>Bacillales</taxon>
        <taxon>Bacillaceae</taxon>
        <taxon>Cytobacillus</taxon>
    </lineage>
</organism>
<dbReference type="InterPro" id="IPR016215">
    <property type="entry name" value="NTA_MOA"/>
</dbReference>